<dbReference type="InterPro" id="IPR029028">
    <property type="entry name" value="Alpha/beta_knot_MTases"/>
</dbReference>
<dbReference type="InterPro" id="IPR003742">
    <property type="entry name" value="RlmH-like"/>
</dbReference>
<proteinExistence type="inferred from homology"/>
<dbReference type="CDD" id="cd18081">
    <property type="entry name" value="RlmH-like"/>
    <property type="match status" value="1"/>
</dbReference>
<dbReference type="GO" id="GO:0005737">
    <property type="term" value="C:cytoplasm"/>
    <property type="evidence" value="ECO:0007669"/>
    <property type="project" value="UniProtKB-SubCell"/>
</dbReference>
<dbReference type="AlphaFoldDB" id="A0A1H3W9B9"/>
<dbReference type="RefSeq" id="WP_091393360.1">
    <property type="nucleotide sequence ID" value="NZ_FNQY01000002.1"/>
</dbReference>
<dbReference type="GO" id="GO:0070038">
    <property type="term" value="F:rRNA (pseudouridine-N3-)-methyltransferase activity"/>
    <property type="evidence" value="ECO:0007669"/>
    <property type="project" value="UniProtKB-UniRule"/>
</dbReference>
<evidence type="ECO:0000313" key="7">
    <source>
        <dbReference type="Proteomes" id="UP000199041"/>
    </source>
</evidence>
<dbReference type="PANTHER" id="PTHR33603:SF1">
    <property type="entry name" value="RIBOSOMAL RNA LARGE SUBUNIT METHYLTRANSFERASE H"/>
    <property type="match status" value="1"/>
</dbReference>
<evidence type="ECO:0000256" key="2">
    <source>
        <dbReference type="ARBA" id="ARBA00022679"/>
    </source>
</evidence>
<dbReference type="Proteomes" id="UP000199041">
    <property type="component" value="Unassembled WGS sequence"/>
</dbReference>
<keyword evidence="7" id="KW-1185">Reference proteome</keyword>
<feature type="binding site" evidence="5">
    <location>
        <begin position="124"/>
        <end position="129"/>
    </location>
    <ligand>
        <name>S-adenosyl-L-methionine</name>
        <dbReference type="ChEBI" id="CHEBI:59789"/>
    </ligand>
</feature>
<dbReference type="OrthoDB" id="9806643at2"/>
<dbReference type="EC" id="2.1.1.177" evidence="5"/>
<accession>A0A1H3W9B9</accession>
<feature type="binding site" evidence="5">
    <location>
        <position position="73"/>
    </location>
    <ligand>
        <name>S-adenosyl-L-methionine</name>
        <dbReference type="ChEBI" id="CHEBI:59789"/>
    </ligand>
</feature>
<protein>
    <recommendedName>
        <fullName evidence="5">Ribosomal RNA large subunit methyltransferase H</fullName>
        <ecNumber evidence="5">2.1.1.177</ecNumber>
    </recommendedName>
    <alternativeName>
        <fullName evidence="5">23S rRNA (pseudouridine1915-N3)-methyltransferase</fullName>
    </alternativeName>
    <alternativeName>
        <fullName evidence="5">23S rRNA m3Psi1915 methyltransferase</fullName>
    </alternativeName>
    <alternativeName>
        <fullName evidence="5">rRNA (pseudouridine-N3-)-methyltransferase RlmH</fullName>
    </alternativeName>
</protein>
<keyword evidence="2 5" id="KW-0808">Transferase</keyword>
<dbReference type="Pfam" id="PF02590">
    <property type="entry name" value="SPOUT_MTase"/>
    <property type="match status" value="1"/>
</dbReference>
<feature type="binding site" evidence="5">
    <location>
        <position position="105"/>
    </location>
    <ligand>
        <name>S-adenosyl-L-methionine</name>
        <dbReference type="ChEBI" id="CHEBI:59789"/>
    </ligand>
</feature>
<keyword evidence="5" id="KW-0963">Cytoplasm</keyword>
<dbReference type="HAMAP" id="MF_00658">
    <property type="entry name" value="23SrRNA_methyltr_H"/>
    <property type="match status" value="1"/>
</dbReference>
<evidence type="ECO:0000256" key="1">
    <source>
        <dbReference type="ARBA" id="ARBA00022603"/>
    </source>
</evidence>
<comment type="subcellular location">
    <subcellularLocation>
        <location evidence="5">Cytoplasm</location>
    </subcellularLocation>
</comment>
<evidence type="ECO:0000313" key="6">
    <source>
        <dbReference type="EMBL" id="SDZ83451.1"/>
    </source>
</evidence>
<comment type="function">
    <text evidence="5">Specifically methylates the pseudouridine at position 1915 (m3Psi1915) in 23S rRNA.</text>
</comment>
<dbReference type="STRING" id="551991.SAMN05192529_102227"/>
<evidence type="ECO:0000256" key="5">
    <source>
        <dbReference type="HAMAP-Rule" id="MF_00658"/>
    </source>
</evidence>
<dbReference type="EMBL" id="FNQY01000002">
    <property type="protein sequence ID" value="SDZ83451.1"/>
    <property type="molecule type" value="Genomic_DNA"/>
</dbReference>
<keyword evidence="3 5" id="KW-0949">S-adenosyl-L-methionine</keyword>
<evidence type="ECO:0000256" key="3">
    <source>
        <dbReference type="ARBA" id="ARBA00022691"/>
    </source>
</evidence>
<keyword evidence="1 5" id="KW-0489">Methyltransferase</keyword>
<reference evidence="6 7" key="1">
    <citation type="submission" date="2016-10" db="EMBL/GenBank/DDBJ databases">
        <authorList>
            <person name="de Groot N.N."/>
        </authorList>
    </citation>
    <scope>NUCLEOTIDE SEQUENCE [LARGE SCALE GENOMIC DNA]</scope>
    <source>
        <strain evidence="6 7">Vu-144</strain>
    </source>
</reference>
<comment type="catalytic activity">
    <reaction evidence="5">
        <text>pseudouridine(1915) in 23S rRNA + S-adenosyl-L-methionine = N(3)-methylpseudouridine(1915) in 23S rRNA + S-adenosyl-L-homocysteine + H(+)</text>
        <dbReference type="Rhea" id="RHEA:42752"/>
        <dbReference type="Rhea" id="RHEA-COMP:10221"/>
        <dbReference type="Rhea" id="RHEA-COMP:10222"/>
        <dbReference type="ChEBI" id="CHEBI:15378"/>
        <dbReference type="ChEBI" id="CHEBI:57856"/>
        <dbReference type="ChEBI" id="CHEBI:59789"/>
        <dbReference type="ChEBI" id="CHEBI:65314"/>
        <dbReference type="ChEBI" id="CHEBI:74486"/>
        <dbReference type="EC" id="2.1.1.177"/>
    </reaction>
</comment>
<dbReference type="SUPFAM" id="SSF75217">
    <property type="entry name" value="alpha/beta knot"/>
    <property type="match status" value="1"/>
</dbReference>
<comment type="similarity">
    <text evidence="4 5">Belongs to the RNA methyltransferase RlmH family.</text>
</comment>
<evidence type="ECO:0000256" key="4">
    <source>
        <dbReference type="ARBA" id="ARBA00038303"/>
    </source>
</evidence>
<comment type="subunit">
    <text evidence="5">Homodimer.</text>
</comment>
<keyword evidence="5" id="KW-0698">rRNA processing</keyword>
<organism evidence="6 7">
    <name type="scientific">Arachidicoccus rhizosphaerae</name>
    <dbReference type="NCBI Taxonomy" id="551991"/>
    <lineage>
        <taxon>Bacteria</taxon>
        <taxon>Pseudomonadati</taxon>
        <taxon>Bacteroidota</taxon>
        <taxon>Chitinophagia</taxon>
        <taxon>Chitinophagales</taxon>
        <taxon>Chitinophagaceae</taxon>
        <taxon>Arachidicoccus</taxon>
    </lineage>
</organism>
<dbReference type="Gene3D" id="3.40.1280.10">
    <property type="match status" value="1"/>
</dbReference>
<dbReference type="PANTHER" id="PTHR33603">
    <property type="entry name" value="METHYLTRANSFERASE"/>
    <property type="match status" value="1"/>
</dbReference>
<dbReference type="PIRSF" id="PIRSF004505">
    <property type="entry name" value="MT_bac"/>
    <property type="match status" value="1"/>
</dbReference>
<dbReference type="InterPro" id="IPR029026">
    <property type="entry name" value="tRNA_m1G_MTases_N"/>
</dbReference>
<gene>
    <name evidence="5" type="primary">rlmH</name>
    <name evidence="6" type="ORF">SAMN05192529_102227</name>
</gene>
<sequence length="157" mass="17714">MKIALWSVGKSHDRQLHAAIEEFTNRIQKYYPAAWHIIAPPKNAASLDMSTLKKQEGQLILGQLQAQDHLVLLDEKGKMFSSPDLAGFIEDQATASSKRIVFLIGGAFGVDDTVRQRADTVWSLSKLVFPHMLVRLILAEQVYRACSIIRGEKYHHM</sequence>
<name>A0A1H3W9B9_9BACT</name>